<gene>
    <name evidence="1" type="ORF">IMC76_04520</name>
</gene>
<reference evidence="1 2" key="1">
    <citation type="submission" date="2020-10" db="EMBL/GenBank/DDBJ databases">
        <title>Campylobacter and Helicobacter PacBio genomes.</title>
        <authorList>
            <person name="Lane C."/>
        </authorList>
    </citation>
    <scope>NUCLEOTIDE SEQUENCE [LARGE SCALE GENOMIC DNA]</scope>
    <source>
        <strain evidence="1 2">2016D-0077</strain>
    </source>
</reference>
<dbReference type="EMBL" id="CP063078">
    <property type="protein sequence ID" value="QOQ88059.1"/>
    <property type="molecule type" value="Genomic_DNA"/>
</dbReference>
<dbReference type="PROSITE" id="PS51257">
    <property type="entry name" value="PROKAR_LIPOPROTEIN"/>
    <property type="match status" value="1"/>
</dbReference>
<sequence length="169" mass="19414">MKNFKICLLLLVVVFISGCVQKNSINFTNQLLQTKALINSKIYAKFRNTSGVDSNLTAVFVENLKRDGYSVVSNESMADISIKGNLEYFRRTIIKDRDPFLECCIDTIWNDCYDKRTNSYVYDAQITLLINDEATTLNFISHKNVNSLSTMMEIFNTEIYDSIISMLKK</sequence>
<evidence type="ECO:0008006" key="3">
    <source>
        <dbReference type="Google" id="ProtNLM"/>
    </source>
</evidence>
<keyword evidence="2" id="KW-1185">Reference proteome</keyword>
<protein>
    <recommendedName>
        <fullName evidence="3">Lipoprotein</fullName>
    </recommendedName>
</protein>
<dbReference type="AlphaFoldDB" id="A0A7M1LHJ0"/>
<dbReference type="Proteomes" id="UP000594749">
    <property type="component" value="Chromosome"/>
</dbReference>
<accession>A0A7M1LHJ0</accession>
<dbReference type="RefSeq" id="WP_025801856.1">
    <property type="nucleotide sequence ID" value="NZ_CP053842.1"/>
</dbReference>
<name>A0A7M1LHJ0_9BACT</name>
<dbReference type="OrthoDB" id="5363656at2"/>
<evidence type="ECO:0000313" key="2">
    <source>
        <dbReference type="Proteomes" id="UP000594749"/>
    </source>
</evidence>
<proteinExistence type="predicted"/>
<evidence type="ECO:0000313" key="1">
    <source>
        <dbReference type="EMBL" id="QOQ88059.1"/>
    </source>
</evidence>
<organism evidence="1 2">
    <name type="scientific">Campylobacter corcagiensis</name>
    <dbReference type="NCBI Taxonomy" id="1448857"/>
    <lineage>
        <taxon>Bacteria</taxon>
        <taxon>Pseudomonadati</taxon>
        <taxon>Campylobacterota</taxon>
        <taxon>Epsilonproteobacteria</taxon>
        <taxon>Campylobacterales</taxon>
        <taxon>Campylobacteraceae</taxon>
        <taxon>Campylobacter</taxon>
    </lineage>
</organism>